<evidence type="ECO:0000313" key="2">
    <source>
        <dbReference type="Proteomes" id="UP000515680"/>
    </source>
</evidence>
<organism evidence="1 2">
    <name type="scientific">Pseudomonas putida</name>
    <name type="common">Arthrobacter siderocapsulatus</name>
    <dbReference type="NCBI Taxonomy" id="303"/>
    <lineage>
        <taxon>Bacteria</taxon>
        <taxon>Pseudomonadati</taxon>
        <taxon>Pseudomonadota</taxon>
        <taxon>Gammaproteobacteria</taxon>
        <taxon>Pseudomonadales</taxon>
        <taxon>Pseudomonadaceae</taxon>
        <taxon>Pseudomonas</taxon>
    </lineage>
</organism>
<name>A0A6S5TST5_PSEPU</name>
<reference evidence="1 2" key="1">
    <citation type="submission" date="2019-12" db="EMBL/GenBank/DDBJ databases">
        <title>complete genome sequences of Pseudomonas putida str. WP8-W18-CRE-01 isolated from wastewater treatment plant effluent.</title>
        <authorList>
            <person name="Sekizuka T."/>
            <person name="Itokawa K."/>
            <person name="Yatsu K."/>
            <person name="Inamine Y."/>
            <person name="Kuroda M."/>
        </authorList>
    </citation>
    <scope>NUCLEOTIDE SEQUENCE [LARGE SCALE GENOMIC DNA]</scope>
    <source>
        <strain evidence="1 2">WP8-W18-CRE-01</strain>
    </source>
</reference>
<accession>A0A6S5TST5</accession>
<gene>
    <name evidence="1" type="ORF">WP8W18C01_48280</name>
</gene>
<dbReference type="EMBL" id="AP022227">
    <property type="protein sequence ID" value="BBT42487.1"/>
    <property type="molecule type" value="Genomic_DNA"/>
</dbReference>
<sequence length="63" mass="7008">MPAHALQWRVYDIRICLVPVRAPSRVNPLLQGLCNPCGSGFTREEARKINTASCSNRPCIGNR</sequence>
<proteinExistence type="predicted"/>
<dbReference type="AlphaFoldDB" id="A0A6S5TST5"/>
<evidence type="ECO:0000313" key="1">
    <source>
        <dbReference type="EMBL" id="BBT42487.1"/>
    </source>
</evidence>
<dbReference type="Proteomes" id="UP000515680">
    <property type="component" value="Chromosome"/>
</dbReference>
<protein>
    <submittedName>
        <fullName evidence="1">Uncharacterized protein</fullName>
    </submittedName>
</protein>